<evidence type="ECO:0000256" key="2">
    <source>
        <dbReference type="ARBA" id="ARBA00007401"/>
    </source>
</evidence>
<dbReference type="OrthoDB" id="9801077at2"/>
<dbReference type="GO" id="GO:0004567">
    <property type="term" value="F:beta-mannosidase activity"/>
    <property type="evidence" value="ECO:0007669"/>
    <property type="project" value="UniProtKB-EC"/>
</dbReference>
<comment type="caution">
    <text evidence="11">The sequence shown here is derived from an EMBL/GenBank/DDBJ whole genome shotgun (WGS) entry which is preliminary data.</text>
</comment>
<feature type="domain" description="Beta-mannosidase-like galactose-binding" evidence="9">
    <location>
        <begin position="8"/>
        <end position="33"/>
    </location>
</feature>
<evidence type="ECO:0000259" key="7">
    <source>
        <dbReference type="Pfam" id="PF00703"/>
    </source>
</evidence>
<dbReference type="SUPFAM" id="SSF49303">
    <property type="entry name" value="beta-Galactosidase/glucuronidase domain"/>
    <property type="match status" value="1"/>
</dbReference>
<keyword evidence="12" id="KW-1185">Reference proteome</keyword>
<dbReference type="Pfam" id="PF02836">
    <property type="entry name" value="Glyco_hydro_2_C"/>
    <property type="match status" value="1"/>
</dbReference>
<evidence type="ECO:0000259" key="8">
    <source>
        <dbReference type="Pfam" id="PF02836"/>
    </source>
</evidence>
<dbReference type="InterPro" id="IPR006102">
    <property type="entry name" value="Ig-like_GH2"/>
</dbReference>
<dbReference type="GO" id="GO:0006516">
    <property type="term" value="P:glycoprotein catabolic process"/>
    <property type="evidence" value="ECO:0007669"/>
    <property type="project" value="TreeGrafter"/>
</dbReference>
<evidence type="ECO:0000256" key="6">
    <source>
        <dbReference type="ARBA" id="ARBA00023295"/>
    </source>
</evidence>
<evidence type="ECO:0000256" key="3">
    <source>
        <dbReference type="ARBA" id="ARBA00012754"/>
    </source>
</evidence>
<proteinExistence type="inferred from homology"/>
<feature type="domain" description="Glycoside hydrolase family 2 catalytic" evidence="8">
    <location>
        <begin position="166"/>
        <end position="281"/>
    </location>
</feature>
<evidence type="ECO:0000256" key="4">
    <source>
        <dbReference type="ARBA" id="ARBA00022729"/>
    </source>
</evidence>
<comment type="similarity">
    <text evidence="2">Belongs to the glycosyl hydrolase 2 family.</text>
</comment>
<organism evidence="11 13">
    <name type="scientific">Flavobacterium circumlabens</name>
    <dbReference type="NCBI Taxonomy" id="2133765"/>
    <lineage>
        <taxon>Bacteria</taxon>
        <taxon>Pseudomonadati</taxon>
        <taxon>Bacteroidota</taxon>
        <taxon>Flavobacteriia</taxon>
        <taxon>Flavobacteriales</taxon>
        <taxon>Flavobacteriaceae</taxon>
        <taxon>Flavobacterium</taxon>
    </lineage>
</organism>
<evidence type="ECO:0000313" key="13">
    <source>
        <dbReference type="Proteomes" id="UP000298340"/>
    </source>
</evidence>
<dbReference type="InterPro" id="IPR054593">
    <property type="entry name" value="Beta-mannosidase-like_N2"/>
</dbReference>
<keyword evidence="6" id="KW-0326">Glycosidase</keyword>
<dbReference type="Gene3D" id="2.60.120.260">
    <property type="entry name" value="Galactose-binding domain-like"/>
    <property type="match status" value="1"/>
</dbReference>
<evidence type="ECO:0000313" key="10">
    <source>
        <dbReference type="EMBL" id="TCN59530.1"/>
    </source>
</evidence>
<dbReference type="SUPFAM" id="SSF51445">
    <property type="entry name" value="(Trans)glycosidases"/>
    <property type="match status" value="1"/>
</dbReference>
<dbReference type="Pfam" id="PF00703">
    <property type="entry name" value="Glyco_hydro_2"/>
    <property type="match status" value="1"/>
</dbReference>
<evidence type="ECO:0000259" key="9">
    <source>
        <dbReference type="Pfam" id="PF22666"/>
    </source>
</evidence>
<reference evidence="11 13" key="2">
    <citation type="journal article" date="2018" name="Syst. Appl. Microbiol.">
        <title>Flavobacterium circumlabens sp. nov. and Flavobacterium cupreum sp. nov., two psychrotrophic species isolated from Antarctic environmental samples.</title>
        <authorList>
            <person name="Kralova S."/>
            <person name="Busse H.J."/>
            <person name="Svec P."/>
            <person name="Maslanova I."/>
            <person name="Stankova E."/>
            <person name="Bartak M."/>
            <person name="Sedlacek I."/>
        </authorList>
    </citation>
    <scope>NUCLEOTIDE SEQUENCE [LARGE SCALE GENOMIC DNA]</scope>
    <source>
        <strain evidence="11 13">CCM 8828</strain>
    </source>
</reference>
<name>A0A4Y7UG50_9FLAO</name>
<dbReference type="RefSeq" id="WP_132033386.1">
    <property type="nucleotide sequence ID" value="NZ_QWDN01000002.1"/>
</dbReference>
<comment type="catalytic activity">
    <reaction evidence="1">
        <text>Hydrolysis of terminal, non-reducing beta-D-mannose residues in beta-D-mannosides.</text>
        <dbReference type="EC" id="3.2.1.25"/>
    </reaction>
</comment>
<keyword evidence="4" id="KW-0732">Signal</keyword>
<evidence type="ECO:0000313" key="12">
    <source>
        <dbReference type="Proteomes" id="UP000295270"/>
    </source>
</evidence>
<dbReference type="InterPro" id="IPR050887">
    <property type="entry name" value="Beta-mannosidase_GH2"/>
</dbReference>
<sequence length="372" mass="43072">MTNDAKVSMYSRKAGYHFGWDWGPRFVTSGIWRPVSISTWNTIVIDDLFIKQLSIVANDAKIQAQLSIRSKVEGVKTLKIFIDGSSIPLVSKEVLVQKGNNHIQVTFDMKNIELWWPNGMGNHKMYKFKTVLSDKGSELAVREAQRGIRTIEVVQESGQKGQSFAFKVNGKMVFMKGANYIPQDNFIPRIKRTQYEHVIQTAVESNMNMLRVWGGGFYENDLFYDLCDENGILIWHDFMFAFSLYPPTEKFKQSIYQEAKENIIRLRNHPSIAMWCGNNEITQFMNQDYWGFKSKWRTPEDSLETVATYDHIFHEILPAAMKAYDDEKFYWSSSPNTTNYSHDFPTQHLAGDLHFWGVCGMVRSSSRVLMII</sequence>
<protein>
    <recommendedName>
        <fullName evidence="3">beta-mannosidase</fullName>
        <ecNumber evidence="3">3.2.1.25</ecNumber>
    </recommendedName>
</protein>
<keyword evidence="5 10" id="KW-0378">Hydrolase</keyword>
<dbReference type="EMBL" id="QWDN01000002">
    <property type="protein sequence ID" value="TEB44822.1"/>
    <property type="molecule type" value="Genomic_DNA"/>
</dbReference>
<dbReference type="PANTHER" id="PTHR43730:SF1">
    <property type="entry name" value="BETA-MANNOSIDASE"/>
    <property type="match status" value="1"/>
</dbReference>
<feature type="domain" description="Glycoside hydrolase family 2 immunoglobulin-like beta-sandwich" evidence="7">
    <location>
        <begin position="45"/>
        <end position="149"/>
    </location>
</feature>
<dbReference type="EC" id="3.2.1.25" evidence="3"/>
<dbReference type="EMBL" id="SLWA01000002">
    <property type="protein sequence ID" value="TCN59530.1"/>
    <property type="molecule type" value="Genomic_DNA"/>
</dbReference>
<dbReference type="Proteomes" id="UP000295270">
    <property type="component" value="Unassembled WGS sequence"/>
</dbReference>
<dbReference type="InterPro" id="IPR006103">
    <property type="entry name" value="Glyco_hydro_2_cat"/>
</dbReference>
<dbReference type="SUPFAM" id="SSF49785">
    <property type="entry name" value="Galactose-binding domain-like"/>
    <property type="match status" value="1"/>
</dbReference>
<dbReference type="PANTHER" id="PTHR43730">
    <property type="entry name" value="BETA-MANNOSIDASE"/>
    <property type="match status" value="1"/>
</dbReference>
<evidence type="ECO:0000313" key="11">
    <source>
        <dbReference type="EMBL" id="TEB44822.1"/>
    </source>
</evidence>
<reference evidence="10" key="3">
    <citation type="submission" date="2019-03" db="EMBL/GenBank/DDBJ databases">
        <authorList>
            <person name="Whitman W."/>
            <person name="Huntemann M."/>
            <person name="Clum A."/>
            <person name="Pillay M."/>
            <person name="Palaniappan K."/>
            <person name="Varghese N."/>
            <person name="Mikhailova N."/>
            <person name="Stamatis D."/>
            <person name="Reddy T."/>
            <person name="Daum C."/>
            <person name="Shapiro N."/>
            <person name="Ivanova N."/>
            <person name="Kyrpides N."/>
            <person name="Woyke T."/>
        </authorList>
    </citation>
    <scope>NUCLEOTIDE SEQUENCE</scope>
    <source>
        <strain evidence="10">P5626</strain>
    </source>
</reference>
<evidence type="ECO:0000256" key="1">
    <source>
        <dbReference type="ARBA" id="ARBA00000829"/>
    </source>
</evidence>
<dbReference type="AlphaFoldDB" id="A0A4Y7UG50"/>
<evidence type="ECO:0000256" key="5">
    <source>
        <dbReference type="ARBA" id="ARBA00022801"/>
    </source>
</evidence>
<dbReference type="InterPro" id="IPR017853">
    <property type="entry name" value="GH"/>
</dbReference>
<gene>
    <name evidence="11" type="ORF">D0809_06395</name>
    <name evidence="10" type="ORF">EV142_102148</name>
</gene>
<dbReference type="InterPro" id="IPR036156">
    <property type="entry name" value="Beta-gal/glucu_dom_sf"/>
</dbReference>
<dbReference type="Proteomes" id="UP000298340">
    <property type="component" value="Unassembled WGS sequence"/>
</dbReference>
<reference evidence="10 12" key="1">
    <citation type="journal article" date="2015" name="Stand. Genomic Sci.">
        <title>Genomic Encyclopedia of Bacterial and Archaeal Type Strains, Phase III: the genomes of soil and plant-associated and newly described type strains.</title>
        <authorList>
            <person name="Whitman W.B."/>
            <person name="Woyke T."/>
            <person name="Klenk H.P."/>
            <person name="Zhou Y."/>
            <person name="Lilburn T.G."/>
            <person name="Beck B.J."/>
            <person name="De Vos P."/>
            <person name="Vandamme P."/>
            <person name="Eisen J.A."/>
            <person name="Garrity G."/>
            <person name="Hugenholtz P."/>
            <person name="Kyrpides N.C."/>
        </authorList>
    </citation>
    <scope>NUCLEOTIDE SEQUENCE [LARGE SCALE GENOMIC DNA]</scope>
    <source>
        <strain evidence="10 12">P5626</strain>
    </source>
</reference>
<dbReference type="InterPro" id="IPR013783">
    <property type="entry name" value="Ig-like_fold"/>
</dbReference>
<accession>A0A4Y7UG50</accession>
<dbReference type="Pfam" id="PF22666">
    <property type="entry name" value="Glyco_hydro_2_N2"/>
    <property type="match status" value="1"/>
</dbReference>
<dbReference type="InterPro" id="IPR008979">
    <property type="entry name" value="Galactose-bd-like_sf"/>
</dbReference>
<dbReference type="Gene3D" id="2.60.40.10">
    <property type="entry name" value="Immunoglobulins"/>
    <property type="match status" value="1"/>
</dbReference>
<dbReference type="GO" id="GO:0005975">
    <property type="term" value="P:carbohydrate metabolic process"/>
    <property type="evidence" value="ECO:0007669"/>
    <property type="project" value="InterPro"/>
</dbReference>
<dbReference type="Gene3D" id="3.20.20.80">
    <property type="entry name" value="Glycosidases"/>
    <property type="match status" value="1"/>
</dbReference>